<gene>
    <name evidence="2" type="ORF">SDC9_136685</name>
</gene>
<sequence length="118" mass="13114">MPNLEEAYLDNNSIYNLSIFKNKNISVRANNQEIKKQVSSGAYLPTNYELSLEFLLDGDGNIPNTSNISNDGQRITGADNKEYISWTNLSNQSQVTFDFSSSSTLFEFNGTVTVIATT</sequence>
<organism evidence="2">
    <name type="scientific">bioreactor metagenome</name>
    <dbReference type="NCBI Taxonomy" id="1076179"/>
    <lineage>
        <taxon>unclassified sequences</taxon>
        <taxon>metagenomes</taxon>
        <taxon>ecological metagenomes</taxon>
    </lineage>
</organism>
<accession>A0A645DJX7</accession>
<dbReference type="Gene3D" id="2.60.40.1220">
    <property type="match status" value="1"/>
</dbReference>
<proteinExistence type="predicted"/>
<dbReference type="InterPro" id="IPR014755">
    <property type="entry name" value="Cu-Rt/internalin_Ig-like"/>
</dbReference>
<name>A0A645DJX7_9ZZZZ</name>
<protein>
    <submittedName>
        <fullName evidence="2">Uncharacterized protein</fullName>
    </submittedName>
</protein>
<reference evidence="2" key="1">
    <citation type="submission" date="2019-08" db="EMBL/GenBank/DDBJ databases">
        <authorList>
            <person name="Kucharzyk K."/>
            <person name="Murdoch R.W."/>
            <person name="Higgins S."/>
            <person name="Loffler F."/>
        </authorList>
    </citation>
    <scope>NUCLEOTIDE SEQUENCE</scope>
</reference>
<evidence type="ECO:0000256" key="1">
    <source>
        <dbReference type="ARBA" id="ARBA00022729"/>
    </source>
</evidence>
<comment type="caution">
    <text evidence="2">The sequence shown here is derived from an EMBL/GenBank/DDBJ whole genome shotgun (WGS) entry which is preliminary data.</text>
</comment>
<keyword evidence="1" id="KW-0732">Signal</keyword>
<dbReference type="AlphaFoldDB" id="A0A645DJX7"/>
<evidence type="ECO:0000313" key="2">
    <source>
        <dbReference type="EMBL" id="MPM89575.1"/>
    </source>
</evidence>
<dbReference type="EMBL" id="VSSQ01036979">
    <property type="protein sequence ID" value="MPM89575.1"/>
    <property type="molecule type" value="Genomic_DNA"/>
</dbReference>